<accession>A0A133YG72</accession>
<organism evidence="1 2">
    <name type="scientific">Amygdalobacter nucleatus</name>
    <dbReference type="NCBI Taxonomy" id="3029274"/>
    <lineage>
        <taxon>Bacteria</taxon>
        <taxon>Bacillati</taxon>
        <taxon>Bacillota</taxon>
        <taxon>Clostridia</taxon>
        <taxon>Eubacteriales</taxon>
        <taxon>Oscillospiraceae</taxon>
        <taxon>Amygdalobacter</taxon>
    </lineage>
</organism>
<protein>
    <submittedName>
        <fullName evidence="1">Uncharacterized protein</fullName>
    </submittedName>
</protein>
<gene>
    <name evidence="1" type="ORF">HMPREF1872_00376</name>
</gene>
<reference evidence="2" key="1">
    <citation type="submission" date="2016-01" db="EMBL/GenBank/DDBJ databases">
        <authorList>
            <person name="Mitreva M."/>
            <person name="Pepin K.H."/>
            <person name="Mihindukulasuriya K.A."/>
            <person name="Fulton R."/>
            <person name="Fronick C."/>
            <person name="O'Laughlin M."/>
            <person name="Miner T."/>
            <person name="Herter B."/>
            <person name="Rosa B.A."/>
            <person name="Cordes M."/>
            <person name="Tomlinson C."/>
            <person name="Wollam A."/>
            <person name="Palsikar V.B."/>
            <person name="Mardis E.R."/>
            <person name="Wilson R.K."/>
        </authorList>
    </citation>
    <scope>NUCLEOTIDE SEQUENCE [LARGE SCALE GENOMIC DNA]</scope>
    <source>
        <strain evidence="2">KA00274</strain>
    </source>
</reference>
<name>A0A133YG72_9FIRM</name>
<comment type="caution">
    <text evidence="1">The sequence shown here is derived from an EMBL/GenBank/DDBJ whole genome shotgun (WGS) entry which is preliminary data.</text>
</comment>
<dbReference type="Proteomes" id="UP000070080">
    <property type="component" value="Unassembled WGS sequence"/>
</dbReference>
<dbReference type="AlphaFoldDB" id="A0A133YG72"/>
<evidence type="ECO:0000313" key="2">
    <source>
        <dbReference type="Proteomes" id="UP000070080"/>
    </source>
</evidence>
<evidence type="ECO:0000313" key="1">
    <source>
        <dbReference type="EMBL" id="KXB42202.1"/>
    </source>
</evidence>
<keyword evidence="2" id="KW-1185">Reference proteome</keyword>
<dbReference type="STRING" id="1497955.HMPREF1872_00376"/>
<proteinExistence type="predicted"/>
<dbReference type="EMBL" id="LSCV01000005">
    <property type="protein sequence ID" value="KXB42202.1"/>
    <property type="molecule type" value="Genomic_DNA"/>
</dbReference>
<sequence length="42" mass="4763">MISLLRLKANYSSLKLVDNHVTSKVKCRRPVGQQLFLGTFAE</sequence>